<dbReference type="PANTHER" id="PTHR31373">
    <property type="entry name" value="OS06G0652100 PROTEIN"/>
    <property type="match status" value="1"/>
</dbReference>
<sequence length="658" mass="75813">MAPALCLSGPPELHQPKKPTTTSISTYEGLTLCKDLKSSLPPLTPLLEFFFKAVTHTETPPPPQETPKYRYYMPPPKPKDLTDYEEETWKLDSLATLKSIFCLRMVEKPNKEAFYKSLLWVHKNHPKTLALNVMVFGALGWFEELLEILNKVLEDSLHRLANPEKEDELISNYRRRWVYDYEYSDEEENDDDDKKKKNAATEIAPTDVISKAKIAIERYQNDSDYRFLHDRISDLFAEMLTSDLKLLASGAIKSISFASKFCPSIDSPFDNATLICETIAKKMFPRDNHIEYKYVEDPYYTYRVRNRLEDQVLIPLREAIEKMKKPSIEAGTALIALETYRTMFRPEGNDQRSSMLLFRHCMKLIDLLSPKENMVDFGNLSIGDEPKKLPHQIVASLLKKEKVKGRSDEAAELKWGELVQKLSNQGKLRNCVAVCDNSSNMSGAFKEMACISMGLLISELSENPWKGKTFSFNEFPKLIKIEGDDLRSKCEFMRQIECTETVNFGAIYNRILQIALTEKLRKEQIPKRIFVFTYNDFVTTSTNDWDEEYQEAWASYRKRGFSVPQMVFWNLRDPVVEPEVFGSPVKNQKGGIIMTGFSNLQLKLFFREETDSRTNAGQSHAFYRGVNVLSVLKFVPKVEDVMNCATSREELKNLVVLD</sequence>
<dbReference type="InterPro" id="IPR011205">
    <property type="entry name" value="UCP015417_vWA"/>
</dbReference>
<protein>
    <submittedName>
        <fullName evidence="4">Uncharacterized protein</fullName>
    </submittedName>
</protein>
<dbReference type="AlphaFoldDB" id="A0AAW1XZ75"/>
<evidence type="ECO:0000256" key="1">
    <source>
        <dbReference type="SAM" id="MobiDB-lite"/>
    </source>
</evidence>
<dbReference type="PIRSF" id="PIRSF015417">
    <property type="entry name" value="T31B5_30_vWA"/>
    <property type="match status" value="1"/>
</dbReference>
<evidence type="ECO:0000313" key="5">
    <source>
        <dbReference type="Proteomes" id="UP001457282"/>
    </source>
</evidence>
<keyword evidence="5" id="KW-1185">Reference proteome</keyword>
<gene>
    <name evidence="4" type="ORF">M0R45_007625</name>
</gene>
<dbReference type="Pfam" id="PF25043">
    <property type="entry name" value="DUF7788"/>
    <property type="match status" value="1"/>
</dbReference>
<reference evidence="4 5" key="1">
    <citation type="journal article" date="2023" name="G3 (Bethesda)">
        <title>A chromosome-length genome assembly and annotation of blackberry (Rubus argutus, cv. 'Hillquist').</title>
        <authorList>
            <person name="Bruna T."/>
            <person name="Aryal R."/>
            <person name="Dudchenko O."/>
            <person name="Sargent D.J."/>
            <person name="Mead D."/>
            <person name="Buti M."/>
            <person name="Cavallini A."/>
            <person name="Hytonen T."/>
            <person name="Andres J."/>
            <person name="Pham M."/>
            <person name="Weisz D."/>
            <person name="Mascagni F."/>
            <person name="Usai G."/>
            <person name="Natali L."/>
            <person name="Bassil N."/>
            <person name="Fernandez G.E."/>
            <person name="Lomsadze A."/>
            <person name="Armour M."/>
            <person name="Olukolu B."/>
            <person name="Poorten T."/>
            <person name="Britton C."/>
            <person name="Davik J."/>
            <person name="Ashrafi H."/>
            <person name="Aiden E.L."/>
            <person name="Borodovsky M."/>
            <person name="Worthington M."/>
        </authorList>
    </citation>
    <scope>NUCLEOTIDE SEQUENCE [LARGE SCALE GENOMIC DNA]</scope>
    <source>
        <strain evidence="4">PI 553951</strain>
    </source>
</reference>
<evidence type="ECO:0000259" key="3">
    <source>
        <dbReference type="Pfam" id="PF25043"/>
    </source>
</evidence>
<evidence type="ECO:0000313" key="4">
    <source>
        <dbReference type="EMBL" id="KAK9941934.1"/>
    </source>
</evidence>
<feature type="region of interest" description="Disordered" evidence="1">
    <location>
        <begin position="1"/>
        <end position="22"/>
    </location>
</feature>
<organism evidence="4 5">
    <name type="scientific">Rubus argutus</name>
    <name type="common">Southern blackberry</name>
    <dbReference type="NCBI Taxonomy" id="59490"/>
    <lineage>
        <taxon>Eukaryota</taxon>
        <taxon>Viridiplantae</taxon>
        <taxon>Streptophyta</taxon>
        <taxon>Embryophyta</taxon>
        <taxon>Tracheophyta</taxon>
        <taxon>Spermatophyta</taxon>
        <taxon>Magnoliopsida</taxon>
        <taxon>eudicotyledons</taxon>
        <taxon>Gunneridae</taxon>
        <taxon>Pentapetalae</taxon>
        <taxon>rosids</taxon>
        <taxon>fabids</taxon>
        <taxon>Rosales</taxon>
        <taxon>Rosaceae</taxon>
        <taxon>Rosoideae</taxon>
        <taxon>Rosoideae incertae sedis</taxon>
        <taxon>Rubus</taxon>
    </lineage>
</organism>
<feature type="domain" description="DUF2828" evidence="2">
    <location>
        <begin position="77"/>
        <end position="321"/>
    </location>
</feature>
<accession>A0AAW1XZ75</accession>
<dbReference type="PANTHER" id="PTHR31373:SF17">
    <property type="entry name" value="OS06G0652100 PROTEIN"/>
    <property type="match status" value="1"/>
</dbReference>
<dbReference type="InterPro" id="IPR058580">
    <property type="entry name" value="DUF2828"/>
</dbReference>
<evidence type="ECO:0000259" key="2">
    <source>
        <dbReference type="Pfam" id="PF11443"/>
    </source>
</evidence>
<dbReference type="Proteomes" id="UP001457282">
    <property type="component" value="Unassembled WGS sequence"/>
</dbReference>
<dbReference type="EMBL" id="JBEDUW010000002">
    <property type="protein sequence ID" value="KAK9941934.1"/>
    <property type="molecule type" value="Genomic_DNA"/>
</dbReference>
<proteinExistence type="predicted"/>
<dbReference type="InterPro" id="IPR056690">
    <property type="entry name" value="DUF7788"/>
</dbReference>
<name>A0AAW1XZ75_RUBAR</name>
<dbReference type="Pfam" id="PF11443">
    <property type="entry name" value="DUF2828"/>
    <property type="match status" value="1"/>
</dbReference>
<feature type="domain" description="DUF7788" evidence="3">
    <location>
        <begin position="430"/>
        <end position="611"/>
    </location>
</feature>
<comment type="caution">
    <text evidence="4">The sequence shown here is derived from an EMBL/GenBank/DDBJ whole genome shotgun (WGS) entry which is preliminary data.</text>
</comment>